<organism evidence="8 9">
    <name type="scientific">Micrococcus lylae</name>
    <dbReference type="NCBI Taxonomy" id="1273"/>
    <lineage>
        <taxon>Bacteria</taxon>
        <taxon>Bacillati</taxon>
        <taxon>Actinomycetota</taxon>
        <taxon>Actinomycetes</taxon>
        <taxon>Micrococcales</taxon>
        <taxon>Micrococcaceae</taxon>
        <taxon>Micrococcus</taxon>
    </lineage>
</organism>
<evidence type="ECO:0000256" key="2">
    <source>
        <dbReference type="ARBA" id="ARBA00022552"/>
    </source>
</evidence>
<dbReference type="AlphaFoldDB" id="A0A1R4ID20"/>
<dbReference type="PANTHER" id="PTHR47816">
    <property type="entry name" value="RIBOSOMAL RNA SMALL SUBUNIT METHYLTRANSFERASE C"/>
    <property type="match status" value="1"/>
</dbReference>
<gene>
    <name evidence="8" type="ORF">FM125_01585</name>
</gene>
<dbReference type="GO" id="GO:0003676">
    <property type="term" value="F:nucleic acid binding"/>
    <property type="evidence" value="ECO:0007669"/>
    <property type="project" value="InterPro"/>
</dbReference>
<feature type="region of interest" description="Disordered" evidence="5">
    <location>
        <begin position="1"/>
        <end position="32"/>
    </location>
</feature>
<dbReference type="EC" id="2.1.1.-" evidence="8"/>
<dbReference type="Gene3D" id="3.40.50.150">
    <property type="entry name" value="Vaccinia Virus protein VP39"/>
    <property type="match status" value="2"/>
</dbReference>
<dbReference type="Pfam" id="PF26049">
    <property type="entry name" value="RLMG_N"/>
    <property type="match status" value="1"/>
</dbReference>
<feature type="domain" description="RlmG N-terminal" evidence="7">
    <location>
        <begin position="45"/>
        <end position="221"/>
    </location>
</feature>
<dbReference type="InterPro" id="IPR029063">
    <property type="entry name" value="SAM-dependent_MTases_sf"/>
</dbReference>
<evidence type="ECO:0000313" key="8">
    <source>
        <dbReference type="EMBL" id="SJN17761.1"/>
    </source>
</evidence>
<dbReference type="GO" id="GO:0008757">
    <property type="term" value="F:S-adenosylmethionine-dependent methyltransferase activity"/>
    <property type="evidence" value="ECO:0007669"/>
    <property type="project" value="InterPro"/>
</dbReference>
<dbReference type="InterPro" id="IPR007848">
    <property type="entry name" value="Small_mtfrase_dom"/>
</dbReference>
<dbReference type="PROSITE" id="PS00092">
    <property type="entry name" value="N6_MTASE"/>
    <property type="match status" value="1"/>
</dbReference>
<reference evidence="8 9" key="1">
    <citation type="submission" date="2017-02" db="EMBL/GenBank/DDBJ databases">
        <authorList>
            <person name="Peterson S.W."/>
        </authorList>
    </citation>
    <scope>NUCLEOTIDE SEQUENCE [LARGE SCALE GENOMIC DNA]</scope>
    <source>
        <strain evidence="8 9">2B3F</strain>
    </source>
</reference>
<feature type="compositionally biased region" description="Basic and acidic residues" evidence="5">
    <location>
        <begin position="22"/>
        <end position="31"/>
    </location>
</feature>
<evidence type="ECO:0000256" key="3">
    <source>
        <dbReference type="ARBA" id="ARBA00022603"/>
    </source>
</evidence>
<keyword evidence="4 8" id="KW-0808">Transferase</keyword>
<name>A0A1R4ID20_9MICC</name>
<feature type="domain" description="Methyltransferase small" evidence="6">
    <location>
        <begin position="311"/>
        <end position="447"/>
    </location>
</feature>
<keyword evidence="1" id="KW-0963">Cytoplasm</keyword>
<evidence type="ECO:0000259" key="6">
    <source>
        <dbReference type="Pfam" id="PF05175"/>
    </source>
</evidence>
<evidence type="ECO:0000256" key="5">
    <source>
        <dbReference type="SAM" id="MobiDB-lite"/>
    </source>
</evidence>
<dbReference type="Pfam" id="PF05175">
    <property type="entry name" value="MTS"/>
    <property type="match status" value="1"/>
</dbReference>
<feature type="compositionally biased region" description="Low complexity" evidence="5">
    <location>
        <begin position="1"/>
        <end position="21"/>
    </location>
</feature>
<dbReference type="InterPro" id="IPR058679">
    <property type="entry name" value="RlmG_N"/>
</dbReference>
<accession>A0A1R4ID20</accession>
<evidence type="ECO:0000313" key="9">
    <source>
        <dbReference type="Proteomes" id="UP000196230"/>
    </source>
</evidence>
<dbReference type="GO" id="GO:0006364">
    <property type="term" value="P:rRNA processing"/>
    <property type="evidence" value="ECO:0007669"/>
    <property type="project" value="UniProtKB-KW"/>
</dbReference>
<evidence type="ECO:0000256" key="4">
    <source>
        <dbReference type="ARBA" id="ARBA00022679"/>
    </source>
</evidence>
<keyword evidence="2" id="KW-0698">rRNA processing</keyword>
<proteinExistence type="predicted"/>
<dbReference type="RefSeq" id="WP_087133440.1">
    <property type="nucleotide sequence ID" value="NZ_FUKP01000012.1"/>
</dbReference>
<dbReference type="GO" id="GO:0032259">
    <property type="term" value="P:methylation"/>
    <property type="evidence" value="ECO:0007669"/>
    <property type="project" value="UniProtKB-KW"/>
</dbReference>
<dbReference type="EMBL" id="FUKP01000012">
    <property type="protein sequence ID" value="SJN17761.1"/>
    <property type="molecule type" value="Genomic_DNA"/>
</dbReference>
<sequence>MPETSAAPSGPASHGAAPRAASRPDDGRLRTPDVVLGALPDAFTADFDFGRLSREPLHGSRQRQAHDAADLLLLDTLAGWEATGRDSGRIVVLHDQHGALALPLLAAGRDVRLGVDEASAAASSAGNLERLRTEGWGRLTIGGVDRQTLSGADTVVMALPRSLDALRLTAARISRWAAADVLVLAGGRDKHMSPSMNEVLADCFTTVVPGRGRSKSRVLTAAGPRRELAVPGPATGVHRVKGLGPLTLVGGPATFGGAALDPGSRLLAETLAERRPPVPEPHSRVVRTDSGLSVQVPWTASVDRTGVPAPDVLDAGCGNGALAAVAALLWPEATVLASDQSADAVASTSATTAANGLQDRIRVEQDDALSTVPDASVRLVLLNPPFHDGTAVDPTVAHRMIAAAGRVLAPGGQLWCVWNSHLRHRPVLESTVGPTRQVARDRTFTVTVSTRA</sequence>
<evidence type="ECO:0000259" key="7">
    <source>
        <dbReference type="Pfam" id="PF26049"/>
    </source>
</evidence>
<dbReference type="CDD" id="cd02440">
    <property type="entry name" value="AdoMet_MTases"/>
    <property type="match status" value="1"/>
</dbReference>
<dbReference type="SUPFAM" id="SSF53335">
    <property type="entry name" value="S-adenosyl-L-methionine-dependent methyltransferases"/>
    <property type="match status" value="1"/>
</dbReference>
<evidence type="ECO:0000256" key="1">
    <source>
        <dbReference type="ARBA" id="ARBA00022490"/>
    </source>
</evidence>
<keyword evidence="3 8" id="KW-0489">Methyltransferase</keyword>
<dbReference type="GO" id="GO:0008170">
    <property type="term" value="F:N-methyltransferase activity"/>
    <property type="evidence" value="ECO:0007669"/>
    <property type="project" value="UniProtKB-ARBA"/>
</dbReference>
<dbReference type="Proteomes" id="UP000196230">
    <property type="component" value="Unassembled WGS sequence"/>
</dbReference>
<protein>
    <submittedName>
        <fullName evidence="8">Ribosomal RNA small subunit methyltransferase C</fullName>
        <ecNumber evidence="8">2.1.1.-</ecNumber>
    </submittedName>
</protein>
<dbReference type="PANTHER" id="PTHR47816:SF4">
    <property type="entry name" value="RIBOSOMAL RNA SMALL SUBUNIT METHYLTRANSFERASE C"/>
    <property type="match status" value="1"/>
</dbReference>
<dbReference type="InterPro" id="IPR046977">
    <property type="entry name" value="RsmC/RlmG"/>
</dbReference>
<dbReference type="InterPro" id="IPR002052">
    <property type="entry name" value="DNA_methylase_N6_adenine_CS"/>
</dbReference>